<sequence>MRSNLGRVSRLAVLIAALLVAITSRSNAVVLLPTGFNDQAVVSTGLAEPTSFAFLPDGRVLVSEQRTGGIRLIANNLLVPGAIGTVASNSSAANERGLLSIAVDPGWPARPYVYVHHSQTGSVLRVVRFTATGTLTDPTSTNLSLGSQYTVIGSLRDVASNHNGGALRFGTDNMLYLSLGDDASACMAQDSTRLLGVVLRLDVGQLPTGAGGPPSRALITPIDNPFVALPDTNARLVHSYGFRNPFRFQIDRESGNLYVSDVGEGTWEEISEIKSGDNAGWPHREGPVVLGNIGCPEPGGSGTGDYVPPIDSYDHGDGVVIIAAGMYRSALHSPAWPAAWNGNVFYADYYNGFMRMLHKTGSNWARTPAAGQPDPQFWALGLTNPVDFQWGPDGHLWWLGQFGSGGGSTSGSLHRIVATAAVAVSPTPVAARLSLAAAPNPTRGDVTLTFSLPQAGNARLWVHDLAGRRVAVLFEGARSAGSERVTWNGRDANGSAVPAGLYFARLEMGDERVSTRVMRVK</sequence>
<dbReference type="Gene3D" id="2.60.40.4070">
    <property type="match status" value="1"/>
</dbReference>
<name>A0A849SHB5_UNCEI</name>
<dbReference type="NCBIfam" id="TIGR04183">
    <property type="entry name" value="Por_Secre_tail"/>
    <property type="match status" value="1"/>
</dbReference>
<dbReference type="PANTHER" id="PTHR19328">
    <property type="entry name" value="HEDGEHOG-INTERACTING PROTEIN"/>
    <property type="match status" value="1"/>
</dbReference>
<dbReference type="InterPro" id="IPR012938">
    <property type="entry name" value="Glc/Sorbosone_DH"/>
</dbReference>
<dbReference type="AlphaFoldDB" id="A0A849SHB5"/>
<dbReference type="Pfam" id="PF07995">
    <property type="entry name" value="GSDH"/>
    <property type="match status" value="1"/>
</dbReference>
<dbReference type="PANTHER" id="PTHR19328:SF75">
    <property type="entry name" value="ALDOSE SUGAR DEHYDROGENASE YLII"/>
    <property type="match status" value="1"/>
</dbReference>
<dbReference type="InterPro" id="IPR025965">
    <property type="entry name" value="FlgD/Vpr_Ig-like"/>
</dbReference>
<accession>A0A849SHB5</accession>
<evidence type="ECO:0000313" key="4">
    <source>
        <dbReference type="Proteomes" id="UP000580839"/>
    </source>
</evidence>
<reference evidence="3 4" key="1">
    <citation type="submission" date="2020-04" db="EMBL/GenBank/DDBJ databases">
        <title>Metagenomic profiling of ammonia- and methane-oxidizing microorganisms in a Dutch drinking water treatment plant.</title>
        <authorList>
            <person name="Poghosyan L."/>
            <person name="Leucker S."/>
        </authorList>
    </citation>
    <scope>NUCLEOTIDE SEQUENCE [LARGE SCALE GENOMIC DNA]</scope>
    <source>
        <strain evidence="3">S-RSF-IL-03</strain>
    </source>
</reference>
<gene>
    <name evidence="3" type="ORF">HOP12_11455</name>
</gene>
<dbReference type="Pfam" id="PF13860">
    <property type="entry name" value="FlgD_ig"/>
    <property type="match status" value="1"/>
</dbReference>
<proteinExistence type="predicted"/>
<evidence type="ECO:0000259" key="2">
    <source>
        <dbReference type="Pfam" id="PF13860"/>
    </source>
</evidence>
<protein>
    <submittedName>
        <fullName evidence="3">T9SS type A sorting domain-containing protein</fullName>
    </submittedName>
</protein>
<dbReference type="InterPro" id="IPR011041">
    <property type="entry name" value="Quinoprot_gluc/sorb_DH_b-prop"/>
</dbReference>
<dbReference type="Gene3D" id="2.120.10.30">
    <property type="entry name" value="TolB, C-terminal domain"/>
    <property type="match status" value="1"/>
</dbReference>
<feature type="domain" description="Glucose/Sorbosone dehydrogenase" evidence="1">
    <location>
        <begin position="46"/>
        <end position="285"/>
    </location>
</feature>
<evidence type="ECO:0000313" key="3">
    <source>
        <dbReference type="EMBL" id="NOT34772.1"/>
    </source>
</evidence>
<dbReference type="InterPro" id="IPR026444">
    <property type="entry name" value="Secre_tail"/>
</dbReference>
<dbReference type="SUPFAM" id="SSF50952">
    <property type="entry name" value="Soluble quinoprotein glucose dehydrogenase"/>
    <property type="match status" value="1"/>
</dbReference>
<dbReference type="InterPro" id="IPR011042">
    <property type="entry name" value="6-blade_b-propeller_TolB-like"/>
</dbReference>
<dbReference type="EMBL" id="JABFRW010000145">
    <property type="protein sequence ID" value="NOT34772.1"/>
    <property type="molecule type" value="Genomic_DNA"/>
</dbReference>
<evidence type="ECO:0000259" key="1">
    <source>
        <dbReference type="Pfam" id="PF07995"/>
    </source>
</evidence>
<organism evidence="3 4">
    <name type="scientific">Eiseniibacteriota bacterium</name>
    <dbReference type="NCBI Taxonomy" id="2212470"/>
    <lineage>
        <taxon>Bacteria</taxon>
        <taxon>Candidatus Eiseniibacteriota</taxon>
    </lineage>
</organism>
<comment type="caution">
    <text evidence="3">The sequence shown here is derived from an EMBL/GenBank/DDBJ whole genome shotgun (WGS) entry which is preliminary data.</text>
</comment>
<dbReference type="Proteomes" id="UP000580839">
    <property type="component" value="Unassembled WGS sequence"/>
</dbReference>
<feature type="domain" description="FlgD/Vpr Ig-like" evidence="2">
    <location>
        <begin position="448"/>
        <end position="503"/>
    </location>
</feature>